<evidence type="ECO:0000259" key="5">
    <source>
        <dbReference type="SMART" id="SM00827"/>
    </source>
</evidence>
<evidence type="ECO:0000313" key="6">
    <source>
        <dbReference type="EMBL" id="SET43251.1"/>
    </source>
</evidence>
<dbReference type="InterPro" id="IPR014043">
    <property type="entry name" value="Acyl_transferase_dom"/>
</dbReference>
<comment type="catalytic activity">
    <reaction evidence="4">
        <text>holo-[ACP] + malonyl-CoA = malonyl-[ACP] + CoA</text>
        <dbReference type="Rhea" id="RHEA:41792"/>
        <dbReference type="Rhea" id="RHEA-COMP:9623"/>
        <dbReference type="Rhea" id="RHEA-COMP:9685"/>
        <dbReference type="ChEBI" id="CHEBI:57287"/>
        <dbReference type="ChEBI" id="CHEBI:57384"/>
        <dbReference type="ChEBI" id="CHEBI:64479"/>
        <dbReference type="ChEBI" id="CHEBI:78449"/>
        <dbReference type="EC" id="2.3.1.39"/>
    </reaction>
</comment>
<dbReference type="InterPro" id="IPR016036">
    <property type="entry name" value="Malonyl_transacylase_ACP-bd"/>
</dbReference>
<evidence type="ECO:0000256" key="4">
    <source>
        <dbReference type="ARBA" id="ARBA00048462"/>
    </source>
</evidence>
<keyword evidence="2" id="KW-0808">Transferase</keyword>
<proteinExistence type="predicted"/>
<dbReference type="GO" id="GO:0004314">
    <property type="term" value="F:[acyl-carrier-protein] S-malonyltransferase activity"/>
    <property type="evidence" value="ECO:0007669"/>
    <property type="project" value="UniProtKB-EC"/>
</dbReference>
<dbReference type="PANTHER" id="PTHR42681:SF1">
    <property type="entry name" value="MALONYL-COA-ACYL CARRIER PROTEIN TRANSACYLASE, MITOCHONDRIAL"/>
    <property type="match status" value="1"/>
</dbReference>
<sequence length="302" mass="34896">MSDKKHCIFMFPGIGDNYRKYIQKWKEEDYQYLLEYAQVAKRDYEVDILADSIGSYAGSWVLNYTCDYLVYQKHKKAGMIPDYMAGYSLGAITALACAGGFEYGDGVQILKEIATYRKPAAEEQLMLVIGFTTEELKNIINKEHLTKKIFIACINNKCCLTVAGRKKELEKFERMIQQMGALKTKRIESPYAFHTDYMKEGIAIFAQNISNIAYKECSVSVISSIDQREIKSGRQVYEELIRNLYRSLNWKDTILKFENGEKRTYVDTGLTKSMIKITKLIAGEQEYMDLSYMVKKTYDEGR</sequence>
<dbReference type="SUPFAM" id="SSF55048">
    <property type="entry name" value="Probable ACP-binding domain of malonyl-CoA ACP transacylase"/>
    <property type="match status" value="1"/>
</dbReference>
<dbReference type="SMART" id="SM00827">
    <property type="entry name" value="PKS_AT"/>
    <property type="match status" value="1"/>
</dbReference>
<dbReference type="STRING" id="29364.SAMN04487772_12025"/>
<dbReference type="EC" id="2.3.1.39" evidence="1"/>
<keyword evidence="3" id="KW-0012">Acyltransferase</keyword>
<dbReference type="InterPro" id="IPR050858">
    <property type="entry name" value="Mal-CoA-ACP_Trans/PKS_FabD"/>
</dbReference>
<reference evidence="6 7" key="1">
    <citation type="submission" date="2016-10" db="EMBL/GenBank/DDBJ databases">
        <authorList>
            <person name="de Groot N.N."/>
        </authorList>
    </citation>
    <scope>NUCLEOTIDE SEQUENCE [LARGE SCALE GENOMIC DNA]</scope>
    <source>
        <strain evidence="6 7">DSM 1801</strain>
    </source>
</reference>
<dbReference type="InterPro" id="IPR016035">
    <property type="entry name" value="Acyl_Trfase/lysoPLipase"/>
</dbReference>
<name>A0A1I0EFM4_9FIRM</name>
<organism evidence="6 7">
    <name type="scientific">[Clostridium] polysaccharolyticum</name>
    <dbReference type="NCBI Taxonomy" id="29364"/>
    <lineage>
        <taxon>Bacteria</taxon>
        <taxon>Bacillati</taxon>
        <taxon>Bacillota</taxon>
        <taxon>Clostridia</taxon>
        <taxon>Lachnospirales</taxon>
        <taxon>Lachnospiraceae</taxon>
    </lineage>
</organism>
<dbReference type="Proteomes" id="UP000199800">
    <property type="component" value="Unassembled WGS sequence"/>
</dbReference>
<dbReference type="AlphaFoldDB" id="A0A1I0EFM4"/>
<feature type="domain" description="Malonyl-CoA:ACP transacylase (MAT)" evidence="5">
    <location>
        <begin position="33"/>
        <end position="297"/>
    </location>
</feature>
<dbReference type="GO" id="GO:0005829">
    <property type="term" value="C:cytosol"/>
    <property type="evidence" value="ECO:0007669"/>
    <property type="project" value="TreeGrafter"/>
</dbReference>
<keyword evidence="7" id="KW-1185">Reference proteome</keyword>
<dbReference type="InterPro" id="IPR001227">
    <property type="entry name" value="Ac_transferase_dom_sf"/>
</dbReference>
<evidence type="ECO:0000313" key="7">
    <source>
        <dbReference type="Proteomes" id="UP000199800"/>
    </source>
</evidence>
<dbReference type="SUPFAM" id="SSF52151">
    <property type="entry name" value="FabD/lysophospholipase-like"/>
    <property type="match status" value="1"/>
</dbReference>
<dbReference type="GO" id="GO:0006633">
    <property type="term" value="P:fatty acid biosynthetic process"/>
    <property type="evidence" value="ECO:0007669"/>
    <property type="project" value="TreeGrafter"/>
</dbReference>
<evidence type="ECO:0000256" key="3">
    <source>
        <dbReference type="ARBA" id="ARBA00023315"/>
    </source>
</evidence>
<evidence type="ECO:0000256" key="1">
    <source>
        <dbReference type="ARBA" id="ARBA00013258"/>
    </source>
</evidence>
<protein>
    <recommendedName>
        <fullName evidence="1">[acyl-carrier-protein] S-malonyltransferase</fullName>
        <ecNumber evidence="1">2.3.1.39</ecNumber>
    </recommendedName>
</protein>
<evidence type="ECO:0000256" key="2">
    <source>
        <dbReference type="ARBA" id="ARBA00022679"/>
    </source>
</evidence>
<accession>A0A1I0EFM4</accession>
<dbReference type="EMBL" id="FOHN01000020">
    <property type="protein sequence ID" value="SET43251.1"/>
    <property type="molecule type" value="Genomic_DNA"/>
</dbReference>
<gene>
    <name evidence="6" type="ORF">SAMN04487772_12025</name>
</gene>
<dbReference type="Pfam" id="PF00698">
    <property type="entry name" value="Acyl_transf_1"/>
    <property type="match status" value="1"/>
</dbReference>
<dbReference type="Gene3D" id="3.30.70.250">
    <property type="entry name" value="Malonyl-CoA ACP transacylase, ACP-binding"/>
    <property type="match status" value="1"/>
</dbReference>
<dbReference type="RefSeq" id="WP_092478463.1">
    <property type="nucleotide sequence ID" value="NZ_FOHN01000020.1"/>
</dbReference>
<dbReference type="PANTHER" id="PTHR42681">
    <property type="entry name" value="MALONYL-COA-ACYL CARRIER PROTEIN TRANSACYLASE, MITOCHONDRIAL"/>
    <property type="match status" value="1"/>
</dbReference>
<dbReference type="Gene3D" id="3.40.366.10">
    <property type="entry name" value="Malonyl-Coenzyme A Acyl Carrier Protein, domain 2"/>
    <property type="match status" value="1"/>
</dbReference>